<proteinExistence type="predicted"/>
<dbReference type="Pfam" id="PF14414">
    <property type="entry name" value="WHH"/>
    <property type="match status" value="1"/>
</dbReference>
<name>A0ABY4X9R6_9SPHN</name>
<keyword evidence="2" id="KW-1185">Reference proteome</keyword>
<dbReference type="InterPro" id="IPR032869">
    <property type="entry name" value="WHH_dom_containing"/>
</dbReference>
<dbReference type="GO" id="GO:0004519">
    <property type="term" value="F:endonuclease activity"/>
    <property type="evidence" value="ECO:0007669"/>
    <property type="project" value="UniProtKB-KW"/>
</dbReference>
<sequence>MTGSAPTLGDRTVVLLASAGRLINTLPASAREAASFGLSALLGGPVTAVGGYFIDKAVETGIQQSETAQEAFKTLGLLGVSALSSASYERNAREARASGNYEEGTNLLTAAGTLLNIGVAKKLAAIGAAGVTRGKAILRGAVGEPRTGDGTGIPHDKAATDRVIVEDRNTGPYDSKAFRAALEEKYGAENVTSTTVPPAPRQRVNSDLAEGVEVITDANGGRAVRVTYDDPVAGGPISAHIPYDVRGLPIFDSVAKFITRLDRGLSPSGQMRQATRDLRAAIRSGAVDKSQFTQDQLRSIEAGKASIPGFTWHHNAQSAPANMQLVPTELHNKVAHIGTVSLQEGK</sequence>
<protein>
    <submittedName>
        <fullName evidence="1">HNH endonuclease</fullName>
    </submittedName>
</protein>
<organism evidence="1 2">
    <name type="scientific">Sphingomonas morindae</name>
    <dbReference type="NCBI Taxonomy" id="1541170"/>
    <lineage>
        <taxon>Bacteria</taxon>
        <taxon>Pseudomonadati</taxon>
        <taxon>Pseudomonadota</taxon>
        <taxon>Alphaproteobacteria</taxon>
        <taxon>Sphingomonadales</taxon>
        <taxon>Sphingomonadaceae</taxon>
        <taxon>Sphingomonas</taxon>
    </lineage>
</organism>
<dbReference type="RefSeq" id="WP_252167285.1">
    <property type="nucleotide sequence ID" value="NZ_CP084930.1"/>
</dbReference>
<accession>A0ABY4X9R6</accession>
<evidence type="ECO:0000313" key="2">
    <source>
        <dbReference type="Proteomes" id="UP001056937"/>
    </source>
</evidence>
<reference evidence="1" key="1">
    <citation type="journal article" date="2022" name="Toxins">
        <title>Genomic Analysis of Sphingopyxis sp. USTB-05 for Biodegrading Cyanobacterial Hepatotoxins.</title>
        <authorList>
            <person name="Liu C."/>
            <person name="Xu Q."/>
            <person name="Zhao Z."/>
            <person name="Zhang H."/>
            <person name="Liu X."/>
            <person name="Yin C."/>
            <person name="Liu Y."/>
            <person name="Yan H."/>
        </authorList>
    </citation>
    <scope>NUCLEOTIDE SEQUENCE</scope>
    <source>
        <strain evidence="1">NBD5</strain>
    </source>
</reference>
<evidence type="ECO:0000313" key="1">
    <source>
        <dbReference type="EMBL" id="USI73476.1"/>
    </source>
</evidence>
<dbReference type="EMBL" id="CP084930">
    <property type="protein sequence ID" value="USI73476.1"/>
    <property type="molecule type" value="Genomic_DNA"/>
</dbReference>
<gene>
    <name evidence="1" type="ORF">LHA26_03055</name>
</gene>
<keyword evidence="1" id="KW-0540">Nuclease</keyword>
<keyword evidence="1" id="KW-0255">Endonuclease</keyword>
<dbReference type="Proteomes" id="UP001056937">
    <property type="component" value="Chromosome 1"/>
</dbReference>
<keyword evidence="1" id="KW-0378">Hydrolase</keyword>